<sequence>MKTFFTIEIKDGRVQPLAPRITATPGSQRAEVTLGLRSTPIRITTIPSSVSSICNISSVSSNVTKGEQAVATLELGAHRRQPFKGFNLLLPI</sequence>
<reference evidence="1 2" key="1">
    <citation type="submission" date="2018-07" db="EMBL/GenBank/DDBJ databases">
        <title>A high quality draft genome assembly of the barn swallow (H. rustica rustica).</title>
        <authorList>
            <person name="Formenti G."/>
            <person name="Chiara M."/>
            <person name="Poveda L."/>
            <person name="Francoijs K.-J."/>
            <person name="Bonisoli-Alquati A."/>
            <person name="Canova L."/>
            <person name="Gianfranceschi L."/>
            <person name="Horner D.S."/>
            <person name="Saino N."/>
        </authorList>
    </citation>
    <scope>NUCLEOTIDE SEQUENCE [LARGE SCALE GENOMIC DNA]</scope>
    <source>
        <strain evidence="1">Chelidonia</strain>
        <tissue evidence="1">Blood</tissue>
    </source>
</reference>
<name>A0A3M0K4D5_HIRRU</name>
<gene>
    <name evidence="1" type="ORF">DUI87_17649</name>
</gene>
<protein>
    <submittedName>
        <fullName evidence="1">Uncharacterized protein</fullName>
    </submittedName>
</protein>
<evidence type="ECO:0000313" key="2">
    <source>
        <dbReference type="Proteomes" id="UP000269221"/>
    </source>
</evidence>
<proteinExistence type="predicted"/>
<accession>A0A3M0K4D5</accession>
<evidence type="ECO:0000313" key="1">
    <source>
        <dbReference type="EMBL" id="RMC06104.1"/>
    </source>
</evidence>
<comment type="caution">
    <text evidence="1">The sequence shown here is derived from an EMBL/GenBank/DDBJ whole genome shotgun (WGS) entry which is preliminary data.</text>
</comment>
<dbReference type="OrthoDB" id="10017054at2759"/>
<organism evidence="1 2">
    <name type="scientific">Hirundo rustica rustica</name>
    <dbReference type="NCBI Taxonomy" id="333673"/>
    <lineage>
        <taxon>Eukaryota</taxon>
        <taxon>Metazoa</taxon>
        <taxon>Chordata</taxon>
        <taxon>Craniata</taxon>
        <taxon>Vertebrata</taxon>
        <taxon>Euteleostomi</taxon>
        <taxon>Archelosauria</taxon>
        <taxon>Archosauria</taxon>
        <taxon>Dinosauria</taxon>
        <taxon>Saurischia</taxon>
        <taxon>Theropoda</taxon>
        <taxon>Coelurosauria</taxon>
        <taxon>Aves</taxon>
        <taxon>Neognathae</taxon>
        <taxon>Neoaves</taxon>
        <taxon>Telluraves</taxon>
        <taxon>Australaves</taxon>
        <taxon>Passeriformes</taxon>
        <taxon>Sylvioidea</taxon>
        <taxon>Hirundinidae</taxon>
        <taxon>Hirundo</taxon>
    </lineage>
</organism>
<dbReference type="EMBL" id="QRBI01000121">
    <property type="protein sequence ID" value="RMC06104.1"/>
    <property type="molecule type" value="Genomic_DNA"/>
</dbReference>
<keyword evidence="2" id="KW-1185">Reference proteome</keyword>
<dbReference type="AlphaFoldDB" id="A0A3M0K4D5"/>
<dbReference type="Proteomes" id="UP000269221">
    <property type="component" value="Unassembled WGS sequence"/>
</dbReference>
<dbReference type="STRING" id="333673.A0A3M0K4D5"/>